<dbReference type="PANTHER" id="PTHR39338:SF6">
    <property type="entry name" value="BLL5662 PROTEIN"/>
    <property type="match status" value="1"/>
</dbReference>
<evidence type="ECO:0000313" key="3">
    <source>
        <dbReference type="Proteomes" id="UP001596099"/>
    </source>
</evidence>
<gene>
    <name evidence="2" type="ORF">ACFPYI_18290</name>
</gene>
<comment type="caution">
    <text evidence="2">The sequence shown here is derived from an EMBL/GenBank/DDBJ whole genome shotgun (WGS) entry which is preliminary data.</text>
</comment>
<dbReference type="InterPro" id="IPR036465">
    <property type="entry name" value="vWFA_dom_sf"/>
</dbReference>
<dbReference type="PANTHER" id="PTHR39338">
    <property type="entry name" value="BLL5662 PROTEIN-RELATED"/>
    <property type="match status" value="1"/>
</dbReference>
<feature type="compositionally biased region" description="Basic and acidic residues" evidence="1">
    <location>
        <begin position="118"/>
        <end position="128"/>
    </location>
</feature>
<dbReference type="InterPro" id="IPR008912">
    <property type="entry name" value="Uncharacterised_CoxE"/>
</dbReference>
<evidence type="ECO:0000313" key="2">
    <source>
        <dbReference type="EMBL" id="MFC5973284.1"/>
    </source>
</evidence>
<name>A0ABD5RSG4_9EURY</name>
<reference evidence="2 3" key="1">
    <citation type="journal article" date="2019" name="Int. J. Syst. Evol. Microbiol.">
        <title>The Global Catalogue of Microorganisms (GCM) 10K type strain sequencing project: providing services to taxonomists for standard genome sequencing and annotation.</title>
        <authorList>
            <consortium name="The Broad Institute Genomics Platform"/>
            <consortium name="The Broad Institute Genome Sequencing Center for Infectious Disease"/>
            <person name="Wu L."/>
            <person name="Ma J."/>
        </authorList>
    </citation>
    <scope>NUCLEOTIDE SEQUENCE [LARGE SCALE GENOMIC DNA]</scope>
    <source>
        <strain evidence="2 3">CGMCC 1.12543</strain>
    </source>
</reference>
<protein>
    <submittedName>
        <fullName evidence="2">VWA domain-containing protein</fullName>
    </submittedName>
</protein>
<dbReference type="Proteomes" id="UP001596099">
    <property type="component" value="Unassembled WGS sequence"/>
</dbReference>
<dbReference type="RefSeq" id="WP_247417649.1">
    <property type="nucleotide sequence ID" value="NZ_JALLGW010000001.1"/>
</dbReference>
<dbReference type="AlphaFoldDB" id="A0ABD5RSG4"/>
<sequence length="430" mass="46721">MTDPPDFVAARDHVRDELVRFVRSLRRAGVHVPANSGTTAARALVEIGFDDEATARVALRACLVTDADDFATFERQFSEFWRRLTAGLDPEGPAPRRDDGPEGTLAPLGGDPAPGESGDDRAAKNDREQADDEGGEDSWRTTSAEGAIVSSRLDEEERERTEAAWYSPTAGTERVAAATAENPTGGFDEVTDALASLRGRRWRGGGDDGADVRRAMRTSFETGGTVVTLPQRQRPPTAVRALWLVDVSRSVLDTVDRSFLLSVLRRARADWRDCRVFFFDEDCREVSASFDHPTAAAALDALDRAEAEWGGGTRIGQSLAGLRQEAPDAVDARTVVFVVSDGLEMGDTDVLERELAWVSRRAEAVLWLNPLASSPGYEPTARGMAAALPFVDGLFAFGTPADLAELGRQVRRHGTTGRIGYEYDPRRGVS</sequence>
<accession>A0ABD5RSG4</accession>
<dbReference type="Pfam" id="PF05762">
    <property type="entry name" value="VWA_CoxE"/>
    <property type="match status" value="1"/>
</dbReference>
<feature type="region of interest" description="Disordered" evidence="1">
    <location>
        <begin position="86"/>
        <end position="163"/>
    </location>
</feature>
<dbReference type="Gene3D" id="3.40.50.410">
    <property type="entry name" value="von Willebrand factor, type A domain"/>
    <property type="match status" value="1"/>
</dbReference>
<proteinExistence type="predicted"/>
<evidence type="ECO:0000256" key="1">
    <source>
        <dbReference type="SAM" id="MobiDB-lite"/>
    </source>
</evidence>
<keyword evidence="3" id="KW-1185">Reference proteome</keyword>
<dbReference type="EMBL" id="JBHSQH010000001">
    <property type="protein sequence ID" value="MFC5973284.1"/>
    <property type="molecule type" value="Genomic_DNA"/>
</dbReference>
<feature type="compositionally biased region" description="Basic and acidic residues" evidence="1">
    <location>
        <begin position="152"/>
        <end position="162"/>
    </location>
</feature>
<organism evidence="2 3">
    <name type="scientific">Halomarina salina</name>
    <dbReference type="NCBI Taxonomy" id="1872699"/>
    <lineage>
        <taxon>Archaea</taxon>
        <taxon>Methanobacteriati</taxon>
        <taxon>Methanobacteriota</taxon>
        <taxon>Stenosarchaea group</taxon>
        <taxon>Halobacteria</taxon>
        <taxon>Halobacteriales</taxon>
        <taxon>Natronomonadaceae</taxon>
        <taxon>Halomarina</taxon>
    </lineage>
</organism>
<dbReference type="SUPFAM" id="SSF53300">
    <property type="entry name" value="vWA-like"/>
    <property type="match status" value="1"/>
</dbReference>